<evidence type="ECO:0000313" key="6">
    <source>
        <dbReference type="Proteomes" id="UP000694844"/>
    </source>
</evidence>
<dbReference type="Pfam" id="PF10172">
    <property type="entry name" value="DDA1"/>
    <property type="match status" value="1"/>
</dbReference>
<feature type="region of interest" description="Disordered" evidence="4">
    <location>
        <begin position="67"/>
        <end position="101"/>
    </location>
</feature>
<keyword evidence="6" id="KW-1185">Reference proteome</keyword>
<accession>A0A8B8DNX7</accession>
<evidence type="ECO:0000256" key="1">
    <source>
        <dbReference type="ARBA" id="ARBA00008042"/>
    </source>
</evidence>
<dbReference type="GeneID" id="111128109"/>
<dbReference type="PANTHER" id="PTHR31879:SF2">
    <property type="entry name" value="DET1- AND DDB1-ASSOCIATED PROTEIN 1"/>
    <property type="match status" value="1"/>
</dbReference>
<dbReference type="PANTHER" id="PTHR31879">
    <property type="entry name" value="DET1- AND DDB1-ASSOCIATED PROTEIN 1"/>
    <property type="match status" value="1"/>
</dbReference>
<dbReference type="InterPro" id="IPR033575">
    <property type="entry name" value="DDA1-like"/>
</dbReference>
<protein>
    <recommendedName>
        <fullName evidence="2">DET1- and DDB1-associated protein 1</fullName>
    </recommendedName>
</protein>
<comment type="similarity">
    <text evidence="1">Belongs to the DDA1 family.</text>
</comment>
<evidence type="ECO:0000259" key="5">
    <source>
        <dbReference type="Pfam" id="PF10172"/>
    </source>
</evidence>
<evidence type="ECO:0000256" key="3">
    <source>
        <dbReference type="ARBA" id="ARBA00045586"/>
    </source>
</evidence>
<dbReference type="KEGG" id="cvn:111128109"/>
<gene>
    <name evidence="7" type="primary">LOC111128109</name>
</gene>
<evidence type="ECO:0000313" key="7">
    <source>
        <dbReference type="RefSeq" id="XP_022329274.1"/>
    </source>
</evidence>
<dbReference type="GO" id="GO:0080008">
    <property type="term" value="C:Cul4-RING E3 ubiquitin ligase complex"/>
    <property type="evidence" value="ECO:0007669"/>
    <property type="project" value="TreeGrafter"/>
</dbReference>
<sequence>MKMGDFLKGLPSHNEDNFTRFHTDSTCRSNVRKPAVYISTVDHPSEQVITTEKTNILLRYLHQQWDKKNQNKKRDFSRASLDSAESSSSSKMPRLNPDDVS</sequence>
<name>A0A8B8DNX7_CRAVI</name>
<dbReference type="Proteomes" id="UP000694844">
    <property type="component" value="Chromosome 4"/>
</dbReference>
<dbReference type="OrthoDB" id="8598182at2759"/>
<comment type="function">
    <text evidence="3">Functions as a component of numerous distinct DCX (DDB1-CUL4-X-box) E3 ubiquitin-protein ligase complexes which mediate the ubiquitination and subsequent proteasomal degradation of target proteins. In the DCX complexes, acts as a scaffolding subunit required to stabilize the complex.</text>
</comment>
<dbReference type="AlphaFoldDB" id="A0A8B8DNX7"/>
<feature type="domain" description="DET1- and DDB1-associated protein 1" evidence="5">
    <location>
        <begin position="5"/>
        <end position="67"/>
    </location>
</feature>
<reference evidence="7" key="1">
    <citation type="submission" date="2025-08" db="UniProtKB">
        <authorList>
            <consortium name="RefSeq"/>
        </authorList>
    </citation>
    <scope>IDENTIFICATION</scope>
    <source>
        <tissue evidence="7">Whole sample</tissue>
    </source>
</reference>
<feature type="compositionally biased region" description="Basic and acidic residues" evidence="4">
    <location>
        <begin position="67"/>
        <end position="77"/>
    </location>
</feature>
<proteinExistence type="inferred from homology"/>
<dbReference type="InterPro" id="IPR018276">
    <property type="entry name" value="DDA1_dom"/>
</dbReference>
<feature type="compositionally biased region" description="Low complexity" evidence="4">
    <location>
        <begin position="78"/>
        <end position="90"/>
    </location>
</feature>
<evidence type="ECO:0000256" key="4">
    <source>
        <dbReference type="SAM" id="MobiDB-lite"/>
    </source>
</evidence>
<evidence type="ECO:0000256" key="2">
    <source>
        <dbReference type="ARBA" id="ARBA00018256"/>
    </source>
</evidence>
<dbReference type="RefSeq" id="XP_022329274.1">
    <property type="nucleotide sequence ID" value="XM_022473566.1"/>
</dbReference>
<organism evidence="6 7">
    <name type="scientific">Crassostrea virginica</name>
    <name type="common">Eastern oyster</name>
    <dbReference type="NCBI Taxonomy" id="6565"/>
    <lineage>
        <taxon>Eukaryota</taxon>
        <taxon>Metazoa</taxon>
        <taxon>Spiralia</taxon>
        <taxon>Lophotrochozoa</taxon>
        <taxon>Mollusca</taxon>
        <taxon>Bivalvia</taxon>
        <taxon>Autobranchia</taxon>
        <taxon>Pteriomorphia</taxon>
        <taxon>Ostreida</taxon>
        <taxon>Ostreoidea</taxon>
        <taxon>Ostreidae</taxon>
        <taxon>Crassostrea</taxon>
    </lineage>
</organism>
<feature type="region of interest" description="Disordered" evidence="4">
    <location>
        <begin position="1"/>
        <end position="21"/>
    </location>
</feature>
<dbReference type="GO" id="GO:0032436">
    <property type="term" value="P:positive regulation of proteasomal ubiquitin-dependent protein catabolic process"/>
    <property type="evidence" value="ECO:0007669"/>
    <property type="project" value="TreeGrafter"/>
</dbReference>